<dbReference type="PROSITE" id="PS51186">
    <property type="entry name" value="GNAT"/>
    <property type="match status" value="1"/>
</dbReference>
<dbReference type="RefSeq" id="WP_112377725.1">
    <property type="nucleotide sequence ID" value="NZ_CP030104.1"/>
</dbReference>
<proteinExistence type="predicted"/>
<dbReference type="KEGG" id="spon:HME9304_01235"/>
<accession>A0A2Z4LQV3</accession>
<dbReference type="SUPFAM" id="SSF55729">
    <property type="entry name" value="Acyl-CoA N-acyltransferases (Nat)"/>
    <property type="match status" value="1"/>
</dbReference>
<feature type="domain" description="N-acetyltransferase" evidence="1">
    <location>
        <begin position="1"/>
        <end position="148"/>
    </location>
</feature>
<dbReference type="InterPro" id="IPR000182">
    <property type="entry name" value="GNAT_dom"/>
</dbReference>
<dbReference type="EMBL" id="CP030104">
    <property type="protein sequence ID" value="AWX44235.1"/>
    <property type="molecule type" value="Genomic_DNA"/>
</dbReference>
<dbReference type="AlphaFoldDB" id="A0A2Z4LQV3"/>
<dbReference type="OrthoDB" id="9789605at2"/>
<keyword evidence="3" id="KW-1185">Reference proteome</keyword>
<dbReference type="InterPro" id="IPR016181">
    <property type="entry name" value="Acyl_CoA_acyltransferase"/>
</dbReference>
<name>A0A2Z4LQV3_9FLAO</name>
<evidence type="ECO:0000313" key="2">
    <source>
        <dbReference type="EMBL" id="AWX44235.1"/>
    </source>
</evidence>
<evidence type="ECO:0000259" key="1">
    <source>
        <dbReference type="PROSITE" id="PS51186"/>
    </source>
</evidence>
<dbReference type="InterPro" id="IPR052564">
    <property type="entry name" value="N-acetyltrans/Recomb-assoc"/>
</dbReference>
<sequence>MKIEKAHRGDAEKITDLTICSKNYWNYGDSQIAEWKDELTITSKYIDENQVYKLTINNELIGFYAFRPENNELVKLNFLFIEPKYIGKGHGKILMTDFVKRIEKTGHKKATLDADPNAEKFYESVGFKVVGKLKSSIKDRFLPIMEMEIKPAYNNI</sequence>
<keyword evidence="2" id="KW-0808">Transferase</keyword>
<protein>
    <submittedName>
        <fullName evidence="2">Maltose O-acetyltransferase</fullName>
        <ecNumber evidence="2">2.3.1.79</ecNumber>
    </submittedName>
</protein>
<dbReference type="PANTHER" id="PTHR43451">
    <property type="entry name" value="ACETYLTRANSFERASE (GNAT) FAMILY PROTEIN"/>
    <property type="match status" value="1"/>
</dbReference>
<dbReference type="CDD" id="cd04301">
    <property type="entry name" value="NAT_SF"/>
    <property type="match status" value="1"/>
</dbReference>
<dbReference type="Gene3D" id="3.40.630.30">
    <property type="match status" value="1"/>
</dbReference>
<dbReference type="GO" id="GO:0008925">
    <property type="term" value="F:maltose O-acetyltransferase activity"/>
    <property type="evidence" value="ECO:0007669"/>
    <property type="project" value="UniProtKB-EC"/>
</dbReference>
<evidence type="ECO:0000313" key="3">
    <source>
        <dbReference type="Proteomes" id="UP000248536"/>
    </source>
</evidence>
<reference evidence="2 3" key="1">
    <citation type="submission" date="2018-06" db="EMBL/GenBank/DDBJ databases">
        <title>Spongiibacterium sp. HME9304 Genome sequencing and assembly.</title>
        <authorList>
            <person name="Kang H."/>
            <person name="Kim H."/>
            <person name="Joh K."/>
        </authorList>
    </citation>
    <scope>NUCLEOTIDE SEQUENCE [LARGE SCALE GENOMIC DNA]</scope>
    <source>
        <strain evidence="2 3">HME9304</strain>
    </source>
</reference>
<organism evidence="2 3">
    <name type="scientific">Flagellimonas maritima</name>
    <dbReference type="NCBI Taxonomy" id="1383885"/>
    <lineage>
        <taxon>Bacteria</taxon>
        <taxon>Pseudomonadati</taxon>
        <taxon>Bacteroidota</taxon>
        <taxon>Flavobacteriia</taxon>
        <taxon>Flavobacteriales</taxon>
        <taxon>Flavobacteriaceae</taxon>
        <taxon>Flagellimonas</taxon>
    </lineage>
</organism>
<gene>
    <name evidence="2" type="ORF">HME9304_01235</name>
</gene>
<dbReference type="EC" id="2.3.1.79" evidence="2"/>
<keyword evidence="2" id="KW-0012">Acyltransferase</keyword>
<dbReference type="Pfam" id="PF13673">
    <property type="entry name" value="Acetyltransf_10"/>
    <property type="match status" value="1"/>
</dbReference>
<dbReference type="Proteomes" id="UP000248536">
    <property type="component" value="Chromosome"/>
</dbReference>
<dbReference type="PANTHER" id="PTHR43451:SF1">
    <property type="entry name" value="ACETYLTRANSFERASE"/>
    <property type="match status" value="1"/>
</dbReference>